<dbReference type="InterPro" id="IPR006094">
    <property type="entry name" value="Oxid_FAD_bind_N"/>
</dbReference>
<dbReference type="PANTHER" id="PTHR13878">
    <property type="entry name" value="GULONOLACTONE OXIDASE"/>
    <property type="match status" value="1"/>
</dbReference>
<feature type="transmembrane region" description="Helical" evidence="3">
    <location>
        <begin position="351"/>
        <end position="373"/>
    </location>
</feature>
<evidence type="ECO:0000256" key="2">
    <source>
        <dbReference type="ARBA" id="ARBA00023002"/>
    </source>
</evidence>
<dbReference type="Gene3D" id="3.30.465.10">
    <property type="match status" value="2"/>
</dbReference>
<accession>A0A9P4JZF3</accession>
<feature type="chain" id="PRO_5040148257" evidence="4">
    <location>
        <begin position="22"/>
        <end position="586"/>
    </location>
</feature>
<keyword evidence="2" id="KW-0560">Oxidoreductase</keyword>
<dbReference type="InterPro" id="IPR016166">
    <property type="entry name" value="FAD-bd_PCMH"/>
</dbReference>
<dbReference type="PROSITE" id="PS51387">
    <property type="entry name" value="FAD_PCMH"/>
    <property type="match status" value="1"/>
</dbReference>
<dbReference type="InterPro" id="IPR036318">
    <property type="entry name" value="FAD-bd_PCMH-like_sf"/>
</dbReference>
<dbReference type="InterPro" id="IPR012951">
    <property type="entry name" value="BBE"/>
</dbReference>
<dbReference type="Pfam" id="PF01565">
    <property type="entry name" value="FAD_binding_4"/>
    <property type="match status" value="1"/>
</dbReference>
<keyword evidence="4" id="KW-0732">Signal</keyword>
<feature type="signal peptide" evidence="4">
    <location>
        <begin position="1"/>
        <end position="21"/>
    </location>
</feature>
<dbReference type="OrthoDB" id="9983560at2759"/>
<name>A0A9P4JZF3_9PLEO</name>
<dbReference type="GO" id="GO:0071949">
    <property type="term" value="F:FAD binding"/>
    <property type="evidence" value="ECO:0007669"/>
    <property type="project" value="InterPro"/>
</dbReference>
<evidence type="ECO:0000256" key="1">
    <source>
        <dbReference type="ARBA" id="ARBA00005466"/>
    </source>
</evidence>
<evidence type="ECO:0000256" key="4">
    <source>
        <dbReference type="SAM" id="SignalP"/>
    </source>
</evidence>
<organism evidence="6 7">
    <name type="scientific">Lojkania enalia</name>
    <dbReference type="NCBI Taxonomy" id="147567"/>
    <lineage>
        <taxon>Eukaryota</taxon>
        <taxon>Fungi</taxon>
        <taxon>Dikarya</taxon>
        <taxon>Ascomycota</taxon>
        <taxon>Pezizomycotina</taxon>
        <taxon>Dothideomycetes</taxon>
        <taxon>Pleosporomycetidae</taxon>
        <taxon>Pleosporales</taxon>
        <taxon>Pleosporales incertae sedis</taxon>
        <taxon>Lojkania</taxon>
    </lineage>
</organism>
<dbReference type="Pfam" id="PF08031">
    <property type="entry name" value="BBE"/>
    <property type="match status" value="1"/>
</dbReference>
<dbReference type="SUPFAM" id="SSF56176">
    <property type="entry name" value="FAD-binding/transporter-associated domain-like"/>
    <property type="match status" value="1"/>
</dbReference>
<protein>
    <submittedName>
        <fullName evidence="6">FAD binding domain protein</fullName>
    </submittedName>
</protein>
<reference evidence="7" key="1">
    <citation type="journal article" date="2020" name="Stud. Mycol.">
        <title>101 Dothideomycetes genomes: A test case for predicting lifestyles and emergence of pathogens.</title>
        <authorList>
            <person name="Haridas S."/>
            <person name="Albert R."/>
            <person name="Binder M."/>
            <person name="Bloem J."/>
            <person name="LaButti K."/>
            <person name="Salamov A."/>
            <person name="Andreopoulos B."/>
            <person name="Baker S."/>
            <person name="Barry K."/>
            <person name="Bills G."/>
            <person name="Bluhm B."/>
            <person name="Cannon C."/>
            <person name="Castanera R."/>
            <person name="Culley D."/>
            <person name="Daum C."/>
            <person name="Ezra D."/>
            <person name="Gonzalez J."/>
            <person name="Henrissat B."/>
            <person name="Kuo A."/>
            <person name="Liang C."/>
            <person name="Lipzen A."/>
            <person name="Lutzoni F."/>
            <person name="Magnuson J."/>
            <person name="Mondo S."/>
            <person name="Nolan M."/>
            <person name="Ohm R."/>
            <person name="Pangilinan J."/>
            <person name="Park H.-J."/>
            <person name="Ramirez L."/>
            <person name="Alfaro M."/>
            <person name="Sun H."/>
            <person name="Tritt A."/>
            <person name="Yoshinaga Y."/>
            <person name="Zwiers L.-H."/>
            <person name="Turgeon B."/>
            <person name="Goodwin S."/>
            <person name="Spatafora J."/>
            <person name="Crous P."/>
            <person name="Grigoriev I."/>
        </authorList>
    </citation>
    <scope>NUCLEOTIDE SEQUENCE [LARGE SCALE GENOMIC DNA]</scope>
    <source>
        <strain evidence="7">CBS 304.66</strain>
    </source>
</reference>
<keyword evidence="3" id="KW-0812">Transmembrane</keyword>
<sequence>MMRYLEAFVSYLSSATILASASSIDCKCTPIDFCWPSQKEWSTFNDTISGHLIRSVPPASVCYPSQPNFNEERCAFVRSQWFNSTWHAEDPISIDYPIWANNSCNPIYPNGTSVTGDSNAGKNGCSIGNYPAYAVNATTVEQVRSAFKWAGRKNIRVVVKGTGHSYAGRSTGFGSLSIWTHNFRGIKYVESFKPSSCPIDRPLNAVHVAAGHTGFEVQAELSKINRIIVTGANPDVGVVGWITAGGHGWLSTAYGMGADNLLEATIVTPDGKVLLANPCKNSDIFFATRGGGGGTYGVVTEVVLKTFPSPKTTQHIFKLTSLSPNITTEFWDLMGFIHAEMPRLKIGGMQGYYYMIGPPAFPTLSLFWGFFLYDKPNGIVKALMSPIEEMLKKQAHLFAYTSDITHSNTFWDAWSQTTNEEVASGGSAYGSRLLSEESLSDINATARLFAEIGPNPLESNVMSMNPSWRKTLSHFIVAEAWPDGIAAEIVKSVYQDITFKKIEPLRKFSPDTGAYFNEVDSNEPNWQKSFFGKNYDRLRKIKQKYDPGNILWCNKCVGSEALVEQENGRLCKSRSVKRDAEGANCE</sequence>
<evidence type="ECO:0000256" key="3">
    <source>
        <dbReference type="SAM" id="Phobius"/>
    </source>
</evidence>
<evidence type="ECO:0000313" key="7">
    <source>
        <dbReference type="Proteomes" id="UP000800093"/>
    </source>
</evidence>
<dbReference type="InterPro" id="IPR050432">
    <property type="entry name" value="FAD-linked_Oxidoreductases_BP"/>
</dbReference>
<comment type="similarity">
    <text evidence="1">Belongs to the oxygen-dependent FAD-linked oxidoreductase family.</text>
</comment>
<dbReference type="Proteomes" id="UP000800093">
    <property type="component" value="Unassembled WGS sequence"/>
</dbReference>
<keyword evidence="3" id="KW-0472">Membrane</keyword>
<proteinExistence type="inferred from homology"/>
<keyword evidence="7" id="KW-1185">Reference proteome</keyword>
<dbReference type="PANTHER" id="PTHR13878:SF91">
    <property type="entry name" value="FAD BINDING DOMAIN PROTEIN (AFU_ORTHOLOGUE AFUA_6G12070)-RELATED"/>
    <property type="match status" value="1"/>
</dbReference>
<dbReference type="InterPro" id="IPR016169">
    <property type="entry name" value="FAD-bd_PCMH_sub2"/>
</dbReference>
<keyword evidence="3" id="KW-1133">Transmembrane helix</keyword>
<evidence type="ECO:0000259" key="5">
    <source>
        <dbReference type="PROSITE" id="PS51387"/>
    </source>
</evidence>
<evidence type="ECO:0000313" key="6">
    <source>
        <dbReference type="EMBL" id="KAF2257823.1"/>
    </source>
</evidence>
<dbReference type="AlphaFoldDB" id="A0A9P4JZF3"/>
<gene>
    <name evidence="6" type="ORF">CC78DRAFT_556826</name>
</gene>
<dbReference type="GO" id="GO:0016491">
    <property type="term" value="F:oxidoreductase activity"/>
    <property type="evidence" value="ECO:0007669"/>
    <property type="project" value="UniProtKB-KW"/>
</dbReference>
<feature type="domain" description="FAD-binding PCMH-type" evidence="5">
    <location>
        <begin position="127"/>
        <end position="309"/>
    </location>
</feature>
<comment type="caution">
    <text evidence="6">The sequence shown here is derived from an EMBL/GenBank/DDBJ whole genome shotgun (WGS) entry which is preliminary data.</text>
</comment>
<dbReference type="EMBL" id="ML986838">
    <property type="protein sequence ID" value="KAF2257823.1"/>
    <property type="molecule type" value="Genomic_DNA"/>
</dbReference>